<name>A0A8S1K269_PARPR</name>
<evidence type="ECO:0000256" key="1">
    <source>
        <dbReference type="ARBA" id="ARBA00012513"/>
    </source>
</evidence>
<evidence type="ECO:0000313" key="13">
    <source>
        <dbReference type="EMBL" id="CAD8049309.1"/>
    </source>
</evidence>
<dbReference type="Pfam" id="PF00069">
    <property type="entry name" value="Pkinase"/>
    <property type="match status" value="1"/>
</dbReference>
<dbReference type="InterPro" id="IPR008271">
    <property type="entry name" value="Ser/Thr_kinase_AS"/>
</dbReference>
<dbReference type="InterPro" id="IPR017441">
    <property type="entry name" value="Protein_kinase_ATP_BS"/>
</dbReference>
<dbReference type="EC" id="2.7.11.1" evidence="1"/>
<dbReference type="PANTHER" id="PTHR11042">
    <property type="entry name" value="EUKARYOTIC TRANSLATION INITIATION FACTOR 2-ALPHA KINASE EIF2-ALPHA KINASE -RELATED"/>
    <property type="match status" value="1"/>
</dbReference>
<keyword evidence="2" id="KW-0723">Serine/threonine-protein kinase</keyword>
<evidence type="ECO:0000256" key="10">
    <source>
        <dbReference type="ARBA" id="ARBA00048977"/>
    </source>
</evidence>
<dbReference type="GO" id="GO:0005737">
    <property type="term" value="C:cytoplasm"/>
    <property type="evidence" value="ECO:0007669"/>
    <property type="project" value="TreeGrafter"/>
</dbReference>
<keyword evidence="4 11" id="KW-0547">Nucleotide-binding</keyword>
<comment type="similarity">
    <text evidence="8">Belongs to the protein kinase superfamily. Ser/Thr protein kinase family. GCN2 subfamily.</text>
</comment>
<keyword evidence="5" id="KW-0418">Kinase</keyword>
<evidence type="ECO:0000256" key="5">
    <source>
        <dbReference type="ARBA" id="ARBA00022777"/>
    </source>
</evidence>
<evidence type="ECO:0000256" key="7">
    <source>
        <dbReference type="ARBA" id="ARBA00023193"/>
    </source>
</evidence>
<protein>
    <recommendedName>
        <fullName evidence="1">non-specific serine/threonine protein kinase</fullName>
        <ecNumber evidence="1">2.7.11.1</ecNumber>
    </recommendedName>
</protein>
<dbReference type="PROSITE" id="PS50011">
    <property type="entry name" value="PROTEIN_KINASE_DOM"/>
    <property type="match status" value="1"/>
</dbReference>
<evidence type="ECO:0000256" key="11">
    <source>
        <dbReference type="PROSITE-ProRule" id="PRU10141"/>
    </source>
</evidence>
<keyword evidence="3" id="KW-0808">Transferase</keyword>
<comment type="catalytic activity">
    <reaction evidence="10">
        <text>L-seryl-[protein] + ATP = O-phospho-L-seryl-[protein] + ADP + H(+)</text>
        <dbReference type="Rhea" id="RHEA:17989"/>
        <dbReference type="Rhea" id="RHEA-COMP:9863"/>
        <dbReference type="Rhea" id="RHEA-COMP:11604"/>
        <dbReference type="ChEBI" id="CHEBI:15378"/>
        <dbReference type="ChEBI" id="CHEBI:29999"/>
        <dbReference type="ChEBI" id="CHEBI:30616"/>
        <dbReference type="ChEBI" id="CHEBI:83421"/>
        <dbReference type="ChEBI" id="CHEBI:456216"/>
        <dbReference type="EC" id="2.7.11.1"/>
    </reaction>
    <physiologicalReaction direction="left-to-right" evidence="10">
        <dbReference type="Rhea" id="RHEA:17990"/>
    </physiologicalReaction>
</comment>
<dbReference type="InterPro" id="IPR050339">
    <property type="entry name" value="CC_SR_Kinase"/>
</dbReference>
<dbReference type="GO" id="GO:0004694">
    <property type="term" value="F:eukaryotic translation initiation factor 2alpha kinase activity"/>
    <property type="evidence" value="ECO:0007669"/>
    <property type="project" value="TreeGrafter"/>
</dbReference>
<dbReference type="CDD" id="cd00180">
    <property type="entry name" value="PKc"/>
    <property type="match status" value="1"/>
</dbReference>
<gene>
    <name evidence="13" type="ORF">PPRIM_AZ9-3.1.T0130400</name>
</gene>
<feature type="domain" description="Protein kinase" evidence="12">
    <location>
        <begin position="15"/>
        <end position="297"/>
    </location>
</feature>
<dbReference type="GO" id="GO:0005524">
    <property type="term" value="F:ATP binding"/>
    <property type="evidence" value="ECO:0007669"/>
    <property type="project" value="UniProtKB-UniRule"/>
</dbReference>
<comment type="caution">
    <text evidence="13">The sequence shown here is derived from an EMBL/GenBank/DDBJ whole genome shotgun (WGS) entry which is preliminary data.</text>
</comment>
<evidence type="ECO:0000259" key="12">
    <source>
        <dbReference type="PROSITE" id="PS50011"/>
    </source>
</evidence>
<evidence type="ECO:0000256" key="8">
    <source>
        <dbReference type="ARBA" id="ARBA00037982"/>
    </source>
</evidence>
<feature type="binding site" evidence="11">
    <location>
        <position position="50"/>
    </location>
    <ligand>
        <name>ATP</name>
        <dbReference type="ChEBI" id="CHEBI:30616"/>
    </ligand>
</feature>
<keyword evidence="7" id="KW-0652">Protein synthesis inhibitor</keyword>
<keyword evidence="14" id="KW-1185">Reference proteome</keyword>
<evidence type="ECO:0000256" key="2">
    <source>
        <dbReference type="ARBA" id="ARBA00022527"/>
    </source>
</evidence>
<evidence type="ECO:0000256" key="6">
    <source>
        <dbReference type="ARBA" id="ARBA00022840"/>
    </source>
</evidence>
<proteinExistence type="inferred from homology"/>
<dbReference type="PROSITE" id="PS00107">
    <property type="entry name" value="PROTEIN_KINASE_ATP"/>
    <property type="match status" value="1"/>
</dbReference>
<reference evidence="13" key="1">
    <citation type="submission" date="2021-01" db="EMBL/GenBank/DDBJ databases">
        <authorList>
            <consortium name="Genoscope - CEA"/>
            <person name="William W."/>
        </authorList>
    </citation>
    <scope>NUCLEOTIDE SEQUENCE</scope>
</reference>
<evidence type="ECO:0000256" key="9">
    <source>
        <dbReference type="ARBA" id="ARBA00048659"/>
    </source>
</evidence>
<dbReference type="AlphaFoldDB" id="A0A8S1K269"/>
<evidence type="ECO:0000256" key="3">
    <source>
        <dbReference type="ARBA" id="ARBA00022679"/>
    </source>
</evidence>
<dbReference type="GO" id="GO:0017148">
    <property type="term" value="P:negative regulation of translation"/>
    <property type="evidence" value="ECO:0007669"/>
    <property type="project" value="UniProtKB-KW"/>
</dbReference>
<dbReference type="Proteomes" id="UP000688137">
    <property type="component" value="Unassembled WGS sequence"/>
</dbReference>
<dbReference type="EMBL" id="CAJJDM010000010">
    <property type="protein sequence ID" value="CAD8049309.1"/>
    <property type="molecule type" value="Genomic_DNA"/>
</dbReference>
<dbReference type="InterPro" id="IPR000719">
    <property type="entry name" value="Prot_kinase_dom"/>
</dbReference>
<keyword evidence="6 11" id="KW-0067">ATP-binding</keyword>
<dbReference type="PANTHER" id="PTHR11042:SF160">
    <property type="entry name" value="EUKARYOTIC TRANSLATION INITIATION FACTOR 2-ALPHA KINASE 1"/>
    <property type="match status" value="1"/>
</dbReference>
<dbReference type="SMART" id="SM00220">
    <property type="entry name" value="S_TKc"/>
    <property type="match status" value="1"/>
</dbReference>
<accession>A0A8S1K269</accession>
<evidence type="ECO:0000313" key="14">
    <source>
        <dbReference type="Proteomes" id="UP000688137"/>
    </source>
</evidence>
<dbReference type="PROSITE" id="PS00108">
    <property type="entry name" value="PROTEIN_KINASE_ST"/>
    <property type="match status" value="1"/>
</dbReference>
<organism evidence="13 14">
    <name type="scientific">Paramecium primaurelia</name>
    <dbReference type="NCBI Taxonomy" id="5886"/>
    <lineage>
        <taxon>Eukaryota</taxon>
        <taxon>Sar</taxon>
        <taxon>Alveolata</taxon>
        <taxon>Ciliophora</taxon>
        <taxon>Intramacronucleata</taxon>
        <taxon>Oligohymenophorea</taxon>
        <taxon>Peniculida</taxon>
        <taxon>Parameciidae</taxon>
        <taxon>Paramecium</taxon>
    </lineage>
</organism>
<dbReference type="GO" id="GO:0005634">
    <property type="term" value="C:nucleus"/>
    <property type="evidence" value="ECO:0007669"/>
    <property type="project" value="TreeGrafter"/>
</dbReference>
<dbReference type="OMA" id="YYCEACY"/>
<evidence type="ECO:0000256" key="4">
    <source>
        <dbReference type="ARBA" id="ARBA00022741"/>
    </source>
</evidence>
<comment type="catalytic activity">
    <reaction evidence="9">
        <text>L-threonyl-[protein] + ATP = O-phospho-L-threonyl-[protein] + ADP + H(+)</text>
        <dbReference type="Rhea" id="RHEA:46608"/>
        <dbReference type="Rhea" id="RHEA-COMP:11060"/>
        <dbReference type="Rhea" id="RHEA-COMP:11605"/>
        <dbReference type="ChEBI" id="CHEBI:15378"/>
        <dbReference type="ChEBI" id="CHEBI:30013"/>
        <dbReference type="ChEBI" id="CHEBI:30616"/>
        <dbReference type="ChEBI" id="CHEBI:61977"/>
        <dbReference type="ChEBI" id="CHEBI:456216"/>
        <dbReference type="EC" id="2.7.11.1"/>
    </reaction>
    <physiologicalReaction direction="left-to-right" evidence="9">
        <dbReference type="Rhea" id="RHEA:46609"/>
    </physiologicalReaction>
</comment>
<sequence>MYYPTKEEFIKDFDFSNPVRLGQGAFGKVYKLLCKSDNSPLEKGKYYAAKQIEVINEQMFNKIQNEFKINQLINMHPNVINVVKVYAWQELMPKKFSLLLVMELADRSLQKEIHTRKQERSYFSAFQLLELFKKCLLTFSTLVEQKQIFHRDIKPENILILEADNLIPKITDFGVSKSLHELNIQESLKNTIVGTPVYFSPILWNAFVTRSEQPSQIEKIKHDLEKSDIFSLGLTFLQCTLLLTTEIVGLNMVEQKNKKNMFLDKIENIRIRNLITDMLQYEECDRKTYKELIQLYFNSNQKGIFEETPSPQKLKQINSIVCLKHQHCKALYYCFKLVIAGYYCEACYQNDDIQLFCIPLPEKNQKQQQSQKETLEEYFESTIQIIFIKAIKDQINFAKQTNKPPVELEKNIQQISKFLIFNQNQTQNQVSKLIKGKLEEIRIPYKEYLNNELYNEALRYLELNKEKIYELTSDLILRLDKLTPNEEVQRQKKKIFDSSTQQILPNSLQNKKEF</sequence>
<dbReference type="FunFam" id="1.10.510.10:FF:001711">
    <property type="entry name" value="Uncharacterized protein"/>
    <property type="match status" value="1"/>
</dbReference>